<dbReference type="Proteomes" id="UP000229847">
    <property type="component" value="Unassembled WGS sequence"/>
</dbReference>
<dbReference type="Gene3D" id="3.40.50.720">
    <property type="entry name" value="NAD(P)-binding Rossmann-like Domain"/>
    <property type="match status" value="1"/>
</dbReference>
<evidence type="ECO:0000256" key="1">
    <source>
        <dbReference type="ARBA" id="ARBA00006601"/>
    </source>
</evidence>
<feature type="domain" description="UDP-glucose/GDP-mannose dehydrogenase dimerisation" evidence="2">
    <location>
        <begin position="190"/>
        <end position="284"/>
    </location>
</feature>
<comment type="similarity">
    <text evidence="1">Belongs to the UDP-glucose/GDP-mannose dehydrogenase family.</text>
</comment>
<feature type="domain" description="UDP-glucose/GDP-mannose dehydrogenase N-terminal" evidence="3">
    <location>
        <begin position="61"/>
        <end position="172"/>
    </location>
</feature>
<organism evidence="4 5">
    <name type="scientific">Candidatus Woesebacteria bacterium CG22_combo_CG10-13_8_21_14_all_39_10</name>
    <dbReference type="NCBI Taxonomy" id="1975059"/>
    <lineage>
        <taxon>Bacteria</taxon>
        <taxon>Candidatus Woeseibacteriota</taxon>
    </lineage>
</organism>
<dbReference type="PANTHER" id="PTHR43750:SF3">
    <property type="entry name" value="UDP-GLUCOSE 6-DEHYDROGENASE TUAD"/>
    <property type="match status" value="1"/>
</dbReference>
<dbReference type="InterPro" id="IPR036291">
    <property type="entry name" value="NAD(P)-bd_dom_sf"/>
</dbReference>
<name>A0A2H0BIJ0_9BACT</name>
<dbReference type="PANTHER" id="PTHR43750">
    <property type="entry name" value="UDP-GLUCOSE 6-DEHYDROGENASE TUAD"/>
    <property type="match status" value="1"/>
</dbReference>
<dbReference type="InterPro" id="IPR013328">
    <property type="entry name" value="6PGD_dom2"/>
</dbReference>
<dbReference type="GO" id="GO:0051287">
    <property type="term" value="F:NAD binding"/>
    <property type="evidence" value="ECO:0007669"/>
    <property type="project" value="InterPro"/>
</dbReference>
<reference evidence="4 5" key="1">
    <citation type="submission" date="2017-09" db="EMBL/GenBank/DDBJ databases">
        <title>Depth-based differentiation of microbial function through sediment-hosted aquifers and enrichment of novel symbionts in the deep terrestrial subsurface.</title>
        <authorList>
            <person name="Probst A.J."/>
            <person name="Ladd B."/>
            <person name="Jarett J.K."/>
            <person name="Geller-Mcgrath D.E."/>
            <person name="Sieber C.M."/>
            <person name="Emerson J.B."/>
            <person name="Anantharaman K."/>
            <person name="Thomas B.C."/>
            <person name="Malmstrom R."/>
            <person name="Stieglmeier M."/>
            <person name="Klingl A."/>
            <person name="Woyke T."/>
            <person name="Ryan C.M."/>
            <person name="Banfield J.F."/>
        </authorList>
    </citation>
    <scope>NUCLEOTIDE SEQUENCE [LARGE SCALE GENOMIC DNA]</scope>
    <source>
        <strain evidence="4">CG22_combo_CG10-13_8_21_14_all_39_10</strain>
    </source>
</reference>
<evidence type="ECO:0000313" key="4">
    <source>
        <dbReference type="EMBL" id="PIP57477.1"/>
    </source>
</evidence>
<evidence type="ECO:0000259" key="3">
    <source>
        <dbReference type="Pfam" id="PF03721"/>
    </source>
</evidence>
<dbReference type="AlphaFoldDB" id="A0A2H0BIJ0"/>
<dbReference type="SUPFAM" id="SSF48179">
    <property type="entry name" value="6-phosphogluconate dehydrogenase C-terminal domain-like"/>
    <property type="match status" value="1"/>
</dbReference>
<evidence type="ECO:0000313" key="5">
    <source>
        <dbReference type="Proteomes" id="UP000229847"/>
    </source>
</evidence>
<protein>
    <submittedName>
        <fullName evidence="4">Uncharacterized protein</fullName>
    </submittedName>
</protein>
<proteinExistence type="inferred from homology"/>
<dbReference type="Pfam" id="PF03721">
    <property type="entry name" value="UDPG_MGDP_dh_N"/>
    <property type="match status" value="1"/>
</dbReference>
<dbReference type="InterPro" id="IPR014026">
    <property type="entry name" value="UDP-Glc/GDP-Man_DH_dimer"/>
</dbReference>
<dbReference type="EMBL" id="PCSW01000089">
    <property type="protein sequence ID" value="PIP57477.1"/>
    <property type="molecule type" value="Genomic_DNA"/>
</dbReference>
<accession>A0A2H0BIJ0</accession>
<dbReference type="SUPFAM" id="SSF51735">
    <property type="entry name" value="NAD(P)-binding Rossmann-fold domains"/>
    <property type="match status" value="1"/>
</dbReference>
<sequence length="303" mass="33655">MDAMRKLLKLRLQGAPSCDNLHSMNIGIIGWGFVGQATGKGLATSKKNKIFVYDKQRTSPLTLEEVVKKSEFIFICVPTPMHSDYSGMSMAIVEEVAGQIAKEASGTDKIAIVKSTVLPGTTQGFIKKYAKVNWAMNPEFLTQNNANYDFAHPYRTVIGASSKKVGERIKKLYQTIYPKDQPYYIMDVTSAELTKYMSNNILASKVLIADEFFFLAKKVGANYNDVRKAVEADPRIGSHLRVPGPDGDVGFGGACFPKDMIGILGLAKKLKVDMSALSAVWQKNLKIRKNRDWEHMTSAFRPK</sequence>
<dbReference type="InterPro" id="IPR008927">
    <property type="entry name" value="6-PGluconate_DH-like_C_sf"/>
</dbReference>
<dbReference type="GO" id="GO:0016616">
    <property type="term" value="F:oxidoreductase activity, acting on the CH-OH group of donors, NAD or NADP as acceptor"/>
    <property type="evidence" value="ECO:0007669"/>
    <property type="project" value="InterPro"/>
</dbReference>
<dbReference type="Pfam" id="PF00984">
    <property type="entry name" value="UDPG_MGDP_dh"/>
    <property type="match status" value="1"/>
</dbReference>
<evidence type="ECO:0000259" key="2">
    <source>
        <dbReference type="Pfam" id="PF00984"/>
    </source>
</evidence>
<comment type="caution">
    <text evidence="4">The sequence shown here is derived from an EMBL/GenBank/DDBJ whole genome shotgun (WGS) entry which is preliminary data.</text>
</comment>
<dbReference type="Gene3D" id="1.10.1040.10">
    <property type="entry name" value="N-(1-d-carboxylethyl)-l-norvaline Dehydrogenase, domain 2"/>
    <property type="match status" value="1"/>
</dbReference>
<dbReference type="InterPro" id="IPR001732">
    <property type="entry name" value="UDP-Glc/GDP-Man_DH_N"/>
</dbReference>
<gene>
    <name evidence="4" type="ORF">COX03_02860</name>
</gene>